<dbReference type="AlphaFoldDB" id="A0A8K0XT19"/>
<keyword evidence="1" id="KW-0479">Metal-binding</keyword>
<dbReference type="CDD" id="cd00067">
    <property type="entry name" value="GAL4"/>
    <property type="match status" value="1"/>
</dbReference>
<dbReference type="InterPro" id="IPR007219">
    <property type="entry name" value="XnlR_reg_dom"/>
</dbReference>
<dbReference type="GO" id="GO:0003677">
    <property type="term" value="F:DNA binding"/>
    <property type="evidence" value="ECO:0007669"/>
    <property type="project" value="InterPro"/>
</dbReference>
<proteinExistence type="predicted"/>
<protein>
    <submittedName>
        <fullName evidence="5">Fungal-specific transcription factor domain-containing protein</fullName>
    </submittedName>
</protein>
<dbReference type="Pfam" id="PF00172">
    <property type="entry name" value="Zn_clus"/>
    <property type="match status" value="1"/>
</dbReference>
<feature type="compositionally biased region" description="Low complexity" evidence="3">
    <location>
        <begin position="685"/>
        <end position="697"/>
    </location>
</feature>
<dbReference type="InterPro" id="IPR036864">
    <property type="entry name" value="Zn2-C6_fun-type_DNA-bd_sf"/>
</dbReference>
<dbReference type="OrthoDB" id="4456959at2759"/>
<dbReference type="PANTHER" id="PTHR46910:SF38">
    <property type="entry name" value="ZN(2)-C6 FUNGAL-TYPE DOMAIN-CONTAINING PROTEIN"/>
    <property type="match status" value="1"/>
</dbReference>
<dbReference type="SMART" id="SM00906">
    <property type="entry name" value="Fungal_trans"/>
    <property type="match status" value="1"/>
</dbReference>
<dbReference type="PROSITE" id="PS50048">
    <property type="entry name" value="ZN2_CY6_FUNGAL_2"/>
    <property type="match status" value="1"/>
</dbReference>
<evidence type="ECO:0000256" key="1">
    <source>
        <dbReference type="ARBA" id="ARBA00022723"/>
    </source>
</evidence>
<dbReference type="PROSITE" id="PS00463">
    <property type="entry name" value="ZN2_CY6_FUNGAL_1"/>
    <property type="match status" value="1"/>
</dbReference>
<feature type="domain" description="Zn(2)-C6 fungal-type" evidence="4">
    <location>
        <begin position="25"/>
        <end position="58"/>
    </location>
</feature>
<accession>A0A8K0XT19</accession>
<dbReference type="EMBL" id="JAEVFJ010000004">
    <property type="protein sequence ID" value="KAH8105131.1"/>
    <property type="molecule type" value="Genomic_DNA"/>
</dbReference>
<feature type="compositionally biased region" description="Polar residues" evidence="3">
    <location>
        <begin position="952"/>
        <end position="962"/>
    </location>
</feature>
<feature type="compositionally biased region" description="Polar residues" evidence="3">
    <location>
        <begin position="747"/>
        <end position="757"/>
    </location>
</feature>
<dbReference type="SMART" id="SM00066">
    <property type="entry name" value="GAL4"/>
    <property type="match status" value="1"/>
</dbReference>
<feature type="region of interest" description="Disordered" evidence="3">
    <location>
        <begin position="89"/>
        <end position="145"/>
    </location>
</feature>
<dbReference type="GO" id="GO:0008270">
    <property type="term" value="F:zinc ion binding"/>
    <property type="evidence" value="ECO:0007669"/>
    <property type="project" value="InterPro"/>
</dbReference>
<dbReference type="InterPro" id="IPR050987">
    <property type="entry name" value="AtrR-like"/>
</dbReference>
<keyword evidence="2" id="KW-0539">Nucleus</keyword>
<dbReference type="Pfam" id="PF04082">
    <property type="entry name" value="Fungal_trans"/>
    <property type="match status" value="1"/>
</dbReference>
<evidence type="ECO:0000256" key="3">
    <source>
        <dbReference type="SAM" id="MobiDB-lite"/>
    </source>
</evidence>
<feature type="region of interest" description="Disordered" evidence="3">
    <location>
        <begin position="659"/>
        <end position="766"/>
    </location>
</feature>
<reference evidence="5" key="1">
    <citation type="journal article" date="2021" name="New Phytol.">
        <title>Evolutionary innovations through gain and loss of genes in the ectomycorrhizal Boletales.</title>
        <authorList>
            <person name="Wu G."/>
            <person name="Miyauchi S."/>
            <person name="Morin E."/>
            <person name="Kuo A."/>
            <person name="Drula E."/>
            <person name="Varga T."/>
            <person name="Kohler A."/>
            <person name="Feng B."/>
            <person name="Cao Y."/>
            <person name="Lipzen A."/>
            <person name="Daum C."/>
            <person name="Hundley H."/>
            <person name="Pangilinan J."/>
            <person name="Johnson J."/>
            <person name="Barry K."/>
            <person name="LaButti K."/>
            <person name="Ng V."/>
            <person name="Ahrendt S."/>
            <person name="Min B."/>
            <person name="Choi I.G."/>
            <person name="Park H."/>
            <person name="Plett J.M."/>
            <person name="Magnuson J."/>
            <person name="Spatafora J.W."/>
            <person name="Nagy L.G."/>
            <person name="Henrissat B."/>
            <person name="Grigoriev I.V."/>
            <person name="Yang Z.L."/>
            <person name="Xu J."/>
            <person name="Martin F.M."/>
        </authorList>
    </citation>
    <scope>NUCLEOTIDE SEQUENCE</scope>
    <source>
        <strain evidence="5">KKN 215</strain>
    </source>
</reference>
<evidence type="ECO:0000259" key="4">
    <source>
        <dbReference type="PROSITE" id="PS50048"/>
    </source>
</evidence>
<evidence type="ECO:0000313" key="5">
    <source>
        <dbReference type="EMBL" id="KAH8105131.1"/>
    </source>
</evidence>
<dbReference type="InterPro" id="IPR001138">
    <property type="entry name" value="Zn2Cys6_DnaBD"/>
</dbReference>
<gene>
    <name evidence="5" type="ORF">BXZ70DRAFT_919493</name>
</gene>
<comment type="caution">
    <text evidence="5">The sequence shown here is derived from an EMBL/GenBank/DDBJ whole genome shotgun (WGS) entry which is preliminary data.</text>
</comment>
<dbReference type="PANTHER" id="PTHR46910">
    <property type="entry name" value="TRANSCRIPTION FACTOR PDR1"/>
    <property type="match status" value="1"/>
</dbReference>
<sequence>MHSPEELQGEDNEDSILKKRKVQRACDICRRKKIRCDGGQMPGNRCSSCVTYNLECKYEEAAKKRGPPKGYVENLENRLQKMEALLHKLLPDGSSPPADLNGVLDKSQWSPDHQEQPAPSGSLSSATTSPIPPGVVQPKSDDLDLSDDENIVQNQLIGNMKEMQLNDYQINRFFGKSSSAMFVERAIQAKRDFAHAESGGTASLTPQNQMKRPEFWRIHPWIFDELHLRQPTLTFPDPDLMNTLINLFFDKINVYQPLLHRPTLDAAIRDGLHYRDESFGSVVLLVCATASQFCDDPRVLLKGSNDTHSSGWEWFSQVQRVRRSIFSPPKLFDLQICTLTAIYLQSTSVPHVCWSVVGAGIRLAQDVGAHRRKRYTECSYRDQELWKRAFWILISMDRSLSMKLGRACAIQDEDFDLDLPVECDDEYWVISAHPNGQREFELVDFKHPPGKPSKISYFNYFLRLDQILAFALRTVYSINKSKTLLGFVGTQWEQRIVAELDSALNKWIDSVPDFLRWDPHRQDMVFLNQSAALYAHYYQLQIAVHRPFIPTPNKPSPLFFPSLAICTNAARSCTHVLDTPFRRGEKQFHSNMDYELALFTSGLVLLLNIWGGKRSGLSTDPLKEMADVHKCMKMLKAIEAKSHTAGRLRDILCELAHMGDLPLPQPSPPPRKRDRDTDTFSAAGSPQPSTCSSASSPLNEPAVPSERMIAGSKRVTQHHQSRQSLGGAYQAQGDSPVSPGGVLPASHASSPSMTHPSPGSPDASFGYGTPVSPATYGANGTSNHNLPMYTSDLGRMPLHPGSGITTYSSSLNGAVPMVDVGATSSYGTNGNTMSQMYAPTGSSTPMTQDHTPNGSSYDNVMSMFVGQTPFASNFDGYHLLEANNTEYTTAAASPGIPSPGIPMGASNFTENDLYAMWSNGPQQGFEWDDWGNYISNGTGAQPQPHPQAHPQNMNETNPPVTT</sequence>
<organism evidence="5 6">
    <name type="scientific">Cristinia sonorae</name>
    <dbReference type="NCBI Taxonomy" id="1940300"/>
    <lineage>
        <taxon>Eukaryota</taxon>
        <taxon>Fungi</taxon>
        <taxon>Dikarya</taxon>
        <taxon>Basidiomycota</taxon>
        <taxon>Agaricomycotina</taxon>
        <taxon>Agaricomycetes</taxon>
        <taxon>Agaricomycetidae</taxon>
        <taxon>Agaricales</taxon>
        <taxon>Pleurotineae</taxon>
        <taxon>Stephanosporaceae</taxon>
        <taxon>Cristinia</taxon>
    </lineage>
</organism>
<name>A0A8K0XT19_9AGAR</name>
<dbReference type="SUPFAM" id="SSF57701">
    <property type="entry name" value="Zn2/Cys6 DNA-binding domain"/>
    <property type="match status" value="1"/>
</dbReference>
<feature type="region of interest" description="Disordered" evidence="3">
    <location>
        <begin position="928"/>
        <end position="962"/>
    </location>
</feature>
<evidence type="ECO:0000256" key="2">
    <source>
        <dbReference type="ARBA" id="ARBA00023242"/>
    </source>
</evidence>
<feature type="compositionally biased region" description="Low complexity" evidence="3">
    <location>
        <begin position="940"/>
        <end position="951"/>
    </location>
</feature>
<keyword evidence="6" id="KW-1185">Reference proteome</keyword>
<dbReference type="GO" id="GO:0006351">
    <property type="term" value="P:DNA-templated transcription"/>
    <property type="evidence" value="ECO:0007669"/>
    <property type="project" value="InterPro"/>
</dbReference>
<dbReference type="Proteomes" id="UP000813824">
    <property type="component" value="Unassembled WGS sequence"/>
</dbReference>
<dbReference type="CDD" id="cd12148">
    <property type="entry name" value="fungal_TF_MHR"/>
    <property type="match status" value="1"/>
</dbReference>
<feature type="compositionally biased region" description="Polar residues" evidence="3">
    <location>
        <begin position="107"/>
        <end position="129"/>
    </location>
</feature>
<evidence type="ECO:0000313" key="6">
    <source>
        <dbReference type="Proteomes" id="UP000813824"/>
    </source>
</evidence>
<dbReference type="GO" id="GO:0000981">
    <property type="term" value="F:DNA-binding transcription factor activity, RNA polymerase II-specific"/>
    <property type="evidence" value="ECO:0007669"/>
    <property type="project" value="InterPro"/>
</dbReference>
<dbReference type="CDD" id="cd15486">
    <property type="entry name" value="ZIP_Sip4"/>
    <property type="match status" value="1"/>
</dbReference>
<dbReference type="Gene3D" id="4.10.240.10">
    <property type="entry name" value="Zn(2)-C6 fungal-type DNA-binding domain"/>
    <property type="match status" value="1"/>
</dbReference>